<sequence length="107" mass="12217">MIHSRLRTGSSSTPVSCPMSFSLMHRLMMNQTIFYLGLRSTVMSFAADETQGRRPLSCVSRESAMLKNYRTSDLDAEEQSLYFHPHCNVSIEWFLDPVRGPGLKNEK</sequence>
<evidence type="ECO:0000313" key="2">
    <source>
        <dbReference type="Proteomes" id="UP000623467"/>
    </source>
</evidence>
<dbReference type="EMBL" id="JACAZH010000067">
    <property type="protein sequence ID" value="KAF7330608.1"/>
    <property type="molecule type" value="Genomic_DNA"/>
</dbReference>
<protein>
    <submittedName>
        <fullName evidence="1">Uncharacterized protein</fullName>
    </submittedName>
</protein>
<comment type="caution">
    <text evidence="1">The sequence shown here is derived from an EMBL/GenBank/DDBJ whole genome shotgun (WGS) entry which is preliminary data.</text>
</comment>
<evidence type="ECO:0000313" key="1">
    <source>
        <dbReference type="EMBL" id="KAF7330608.1"/>
    </source>
</evidence>
<reference evidence="1" key="1">
    <citation type="submission" date="2020-05" db="EMBL/GenBank/DDBJ databases">
        <title>Mycena genomes resolve the evolution of fungal bioluminescence.</title>
        <authorList>
            <person name="Tsai I.J."/>
        </authorList>
    </citation>
    <scope>NUCLEOTIDE SEQUENCE</scope>
    <source>
        <strain evidence="1">160909Yilan</strain>
    </source>
</reference>
<accession>A0A8H6WXR0</accession>
<dbReference type="Proteomes" id="UP000623467">
    <property type="component" value="Unassembled WGS sequence"/>
</dbReference>
<proteinExistence type="predicted"/>
<name>A0A8H6WXR0_9AGAR</name>
<dbReference type="AlphaFoldDB" id="A0A8H6WXR0"/>
<keyword evidence="2" id="KW-1185">Reference proteome</keyword>
<gene>
    <name evidence="1" type="ORF">MSAN_02454500</name>
</gene>
<organism evidence="1 2">
    <name type="scientific">Mycena sanguinolenta</name>
    <dbReference type="NCBI Taxonomy" id="230812"/>
    <lineage>
        <taxon>Eukaryota</taxon>
        <taxon>Fungi</taxon>
        <taxon>Dikarya</taxon>
        <taxon>Basidiomycota</taxon>
        <taxon>Agaricomycotina</taxon>
        <taxon>Agaricomycetes</taxon>
        <taxon>Agaricomycetidae</taxon>
        <taxon>Agaricales</taxon>
        <taxon>Marasmiineae</taxon>
        <taxon>Mycenaceae</taxon>
        <taxon>Mycena</taxon>
    </lineage>
</organism>